<organism evidence="1 2">
    <name type="scientific">Candidatus Woesebacteria bacterium RIFCSPHIGHO2_01_FULL_38_9</name>
    <dbReference type="NCBI Taxonomy" id="1802492"/>
    <lineage>
        <taxon>Bacteria</taxon>
        <taxon>Candidatus Woeseibacteriota</taxon>
    </lineage>
</organism>
<evidence type="ECO:0000313" key="1">
    <source>
        <dbReference type="EMBL" id="OGM20411.1"/>
    </source>
</evidence>
<evidence type="ECO:0000313" key="2">
    <source>
        <dbReference type="Proteomes" id="UP000178419"/>
    </source>
</evidence>
<dbReference type="AlphaFoldDB" id="A0A1F7XZE8"/>
<dbReference type="EMBL" id="MGGE01000042">
    <property type="protein sequence ID" value="OGM20411.1"/>
    <property type="molecule type" value="Genomic_DNA"/>
</dbReference>
<comment type="caution">
    <text evidence="1">The sequence shown here is derived from an EMBL/GenBank/DDBJ whole genome shotgun (WGS) entry which is preliminary data.</text>
</comment>
<dbReference type="Proteomes" id="UP000178419">
    <property type="component" value="Unassembled WGS sequence"/>
</dbReference>
<accession>A0A1F7XZE8</accession>
<gene>
    <name evidence="1" type="ORF">A2714_01700</name>
</gene>
<protein>
    <submittedName>
        <fullName evidence="1">Uncharacterized protein</fullName>
    </submittedName>
</protein>
<reference evidence="1 2" key="1">
    <citation type="journal article" date="2016" name="Nat. Commun.">
        <title>Thousands of microbial genomes shed light on interconnected biogeochemical processes in an aquifer system.</title>
        <authorList>
            <person name="Anantharaman K."/>
            <person name="Brown C.T."/>
            <person name="Hug L.A."/>
            <person name="Sharon I."/>
            <person name="Castelle C.J."/>
            <person name="Probst A.J."/>
            <person name="Thomas B.C."/>
            <person name="Singh A."/>
            <person name="Wilkins M.J."/>
            <person name="Karaoz U."/>
            <person name="Brodie E.L."/>
            <person name="Williams K.H."/>
            <person name="Hubbard S.S."/>
            <person name="Banfield J.F."/>
        </authorList>
    </citation>
    <scope>NUCLEOTIDE SEQUENCE [LARGE SCALE GENOMIC DNA]</scope>
</reference>
<proteinExistence type="predicted"/>
<sequence>MTENLPSDAYKETRGNALEIQFTNEDLPWLNKEEVKQPVPLTLVTLKSGSKFYVGSAVRGKKLKSLANSLKEEESSQAQRQFYNHLPDFVENGWSSDIFNVEDPKSPWATYYVKPTGGIKLRTFFLRLDDISGLPAIIKIAVSRKSNEIPVLKEISRTRKER</sequence>
<name>A0A1F7XZE8_9BACT</name>